<proteinExistence type="inferred from homology"/>
<dbReference type="PANTHER" id="PTHR43673">
    <property type="entry name" value="NAD(P)H NITROREDUCTASE YDGI-RELATED"/>
    <property type="match status" value="1"/>
</dbReference>
<keyword evidence="4" id="KW-0288">FMN</keyword>
<dbReference type="Proteomes" id="UP001596119">
    <property type="component" value="Unassembled WGS sequence"/>
</dbReference>
<dbReference type="InterPro" id="IPR029479">
    <property type="entry name" value="Nitroreductase"/>
</dbReference>
<comment type="similarity">
    <text evidence="2">Belongs to the nitroreductase family.</text>
</comment>
<gene>
    <name evidence="7" type="ORF">ACFQH9_20255</name>
</gene>
<comment type="cofactor">
    <cofactor evidence="1">
        <name>FMN</name>
        <dbReference type="ChEBI" id="CHEBI:58210"/>
    </cofactor>
</comment>
<keyword evidence="3" id="KW-0285">Flavoprotein</keyword>
<evidence type="ECO:0000256" key="1">
    <source>
        <dbReference type="ARBA" id="ARBA00001917"/>
    </source>
</evidence>
<comment type="caution">
    <text evidence="7">The sequence shown here is derived from an EMBL/GenBank/DDBJ whole genome shotgun (WGS) entry which is preliminary data.</text>
</comment>
<evidence type="ECO:0000313" key="7">
    <source>
        <dbReference type="EMBL" id="MFC5950606.1"/>
    </source>
</evidence>
<dbReference type="CDD" id="cd02136">
    <property type="entry name" value="PnbA_NfnB-like"/>
    <property type="match status" value="1"/>
</dbReference>
<dbReference type="Pfam" id="PF00881">
    <property type="entry name" value="Nitroreductase"/>
    <property type="match status" value="1"/>
</dbReference>
<sequence length="222" mass="24888">MSVADAVATRRSVRAYLSRPVPRREVEEILALASRTASNSNTQPWHVHVVTGRTKRRLAESICRALDAGGGVAPEYPYQPGEWCEPLRGRRRSFGDRLYRSVLGVAPDDHGGRLAHHRRNYDFFGAPVGLILTTARRALAGGLLDAGAFLQAIMLLARERGLDSCPQASFLDFHPILRRQLRIPDHQIVVCGLALGFADRTHRLDRLRTEREPFDSFTTFHD</sequence>
<organism evidence="7 8">
    <name type="scientific">Pseudonocardia lutea</name>
    <dbReference type="NCBI Taxonomy" id="2172015"/>
    <lineage>
        <taxon>Bacteria</taxon>
        <taxon>Bacillati</taxon>
        <taxon>Actinomycetota</taxon>
        <taxon>Actinomycetes</taxon>
        <taxon>Pseudonocardiales</taxon>
        <taxon>Pseudonocardiaceae</taxon>
        <taxon>Pseudonocardia</taxon>
    </lineage>
</organism>
<reference evidence="8" key="1">
    <citation type="journal article" date="2019" name="Int. J. Syst. Evol. Microbiol.">
        <title>The Global Catalogue of Microorganisms (GCM) 10K type strain sequencing project: providing services to taxonomists for standard genome sequencing and annotation.</title>
        <authorList>
            <consortium name="The Broad Institute Genomics Platform"/>
            <consortium name="The Broad Institute Genome Sequencing Center for Infectious Disease"/>
            <person name="Wu L."/>
            <person name="Ma J."/>
        </authorList>
    </citation>
    <scope>NUCLEOTIDE SEQUENCE [LARGE SCALE GENOMIC DNA]</scope>
    <source>
        <strain evidence="8">CGMCC 4.7397</strain>
    </source>
</reference>
<dbReference type="EMBL" id="JBHSQK010000052">
    <property type="protein sequence ID" value="MFC5950606.1"/>
    <property type="molecule type" value="Genomic_DNA"/>
</dbReference>
<dbReference type="InterPro" id="IPR000415">
    <property type="entry name" value="Nitroreductase-like"/>
</dbReference>
<dbReference type="SUPFAM" id="SSF55469">
    <property type="entry name" value="FMN-dependent nitroreductase-like"/>
    <property type="match status" value="1"/>
</dbReference>
<evidence type="ECO:0000256" key="5">
    <source>
        <dbReference type="ARBA" id="ARBA00023002"/>
    </source>
</evidence>
<accession>A0ABW1ID81</accession>
<dbReference type="RefSeq" id="WP_379568038.1">
    <property type="nucleotide sequence ID" value="NZ_JBHSQK010000052.1"/>
</dbReference>
<name>A0ABW1ID81_9PSEU</name>
<protein>
    <submittedName>
        <fullName evidence="7">Nitroreductase</fullName>
    </submittedName>
</protein>
<evidence type="ECO:0000259" key="6">
    <source>
        <dbReference type="Pfam" id="PF00881"/>
    </source>
</evidence>
<dbReference type="PANTHER" id="PTHR43673:SF2">
    <property type="entry name" value="NITROREDUCTASE"/>
    <property type="match status" value="1"/>
</dbReference>
<keyword evidence="5" id="KW-0560">Oxidoreductase</keyword>
<evidence type="ECO:0000256" key="3">
    <source>
        <dbReference type="ARBA" id="ARBA00022630"/>
    </source>
</evidence>
<feature type="domain" description="Nitroreductase" evidence="6">
    <location>
        <begin position="8"/>
        <end position="196"/>
    </location>
</feature>
<keyword evidence="8" id="KW-1185">Reference proteome</keyword>
<evidence type="ECO:0000256" key="4">
    <source>
        <dbReference type="ARBA" id="ARBA00022643"/>
    </source>
</evidence>
<evidence type="ECO:0000256" key="2">
    <source>
        <dbReference type="ARBA" id="ARBA00007118"/>
    </source>
</evidence>
<evidence type="ECO:0000313" key="8">
    <source>
        <dbReference type="Proteomes" id="UP001596119"/>
    </source>
</evidence>
<dbReference type="Gene3D" id="3.40.109.10">
    <property type="entry name" value="NADH Oxidase"/>
    <property type="match status" value="1"/>
</dbReference>